<evidence type="ECO:0000256" key="1">
    <source>
        <dbReference type="ARBA" id="ARBA00004173"/>
    </source>
</evidence>
<dbReference type="PANTHER" id="PTHR28554">
    <property type="entry name" value="39S RIBOSOMAL PROTEIN L45, MITOCHONDRIAL"/>
    <property type="match status" value="1"/>
</dbReference>
<dbReference type="SUPFAM" id="SSF54427">
    <property type="entry name" value="NTF2-like"/>
    <property type="match status" value="1"/>
</dbReference>
<comment type="similarity">
    <text evidence="6">Belongs to the mitochondrion-specific ribosomal protein mL45 family.</text>
</comment>
<accession>A0A9N6ZFR6</accession>
<dbReference type="EMBL" id="OC989152">
    <property type="protein sequence ID" value="CAG4645807.1"/>
    <property type="molecule type" value="Genomic_DNA"/>
</dbReference>
<dbReference type="FunFam" id="3.10.450.240:FF:000003">
    <property type="entry name" value="39S ribosomal protein L45, mitochondrial"/>
    <property type="match status" value="1"/>
</dbReference>
<name>A0A9N6ZFR6_9CRUS</name>
<dbReference type="Pfam" id="PF04280">
    <property type="entry name" value="Tim44"/>
    <property type="match status" value="1"/>
</dbReference>
<dbReference type="PANTHER" id="PTHR28554:SF1">
    <property type="entry name" value="LARGE RIBOSOMAL SUBUNIT PROTEIN ML45"/>
    <property type="match status" value="1"/>
</dbReference>
<reference evidence="11" key="1">
    <citation type="submission" date="2021-04" db="EMBL/GenBank/DDBJ databases">
        <authorList>
            <person name="Cornetti L."/>
        </authorList>
    </citation>
    <scope>NUCLEOTIDE SEQUENCE</scope>
</reference>
<dbReference type="Gene3D" id="3.10.450.240">
    <property type="match status" value="1"/>
</dbReference>
<dbReference type="GO" id="GO:0005739">
    <property type="term" value="C:mitochondrion"/>
    <property type="evidence" value="ECO:0007669"/>
    <property type="project" value="UniProtKB-SubCell"/>
</dbReference>
<protein>
    <recommendedName>
        <fullName evidence="7">Large ribosomal subunit protein mL45</fullName>
    </recommendedName>
    <alternativeName>
        <fullName evidence="8">39S ribosomal protein L45, mitochondrial</fullName>
    </alternativeName>
</protein>
<evidence type="ECO:0000256" key="7">
    <source>
        <dbReference type="ARBA" id="ARBA00039448"/>
    </source>
</evidence>
<dbReference type="InterPro" id="IPR051975">
    <property type="entry name" value="mtLSU_mL45"/>
</dbReference>
<dbReference type="GO" id="GO:1990904">
    <property type="term" value="C:ribonucleoprotein complex"/>
    <property type="evidence" value="ECO:0007669"/>
    <property type="project" value="UniProtKB-KW"/>
</dbReference>
<keyword evidence="3" id="KW-0689">Ribosomal protein</keyword>
<evidence type="ECO:0000313" key="11">
    <source>
        <dbReference type="EMBL" id="CAG4645807.1"/>
    </source>
</evidence>
<evidence type="ECO:0000256" key="5">
    <source>
        <dbReference type="ARBA" id="ARBA00023274"/>
    </source>
</evidence>
<dbReference type="InterPro" id="IPR007379">
    <property type="entry name" value="Tim44-like_dom"/>
</dbReference>
<evidence type="ECO:0000256" key="3">
    <source>
        <dbReference type="ARBA" id="ARBA00022980"/>
    </source>
</evidence>
<evidence type="ECO:0000256" key="4">
    <source>
        <dbReference type="ARBA" id="ARBA00023128"/>
    </source>
</evidence>
<dbReference type="InterPro" id="IPR032710">
    <property type="entry name" value="NTF2-like_dom_sf"/>
</dbReference>
<dbReference type="GO" id="GO:0005840">
    <property type="term" value="C:ribosome"/>
    <property type="evidence" value="ECO:0007669"/>
    <property type="project" value="UniProtKB-KW"/>
</dbReference>
<dbReference type="SMART" id="SM00978">
    <property type="entry name" value="Tim44"/>
    <property type="match status" value="1"/>
</dbReference>
<comment type="subcellular location">
    <subcellularLocation>
        <location evidence="1">Mitochondrion</location>
    </subcellularLocation>
</comment>
<feature type="region of interest" description="Disordered" evidence="9">
    <location>
        <begin position="288"/>
        <end position="324"/>
    </location>
</feature>
<feature type="domain" description="Tim44-like" evidence="10">
    <location>
        <begin position="130"/>
        <end position="278"/>
    </location>
</feature>
<sequence>MASLILGKAVQLLHHNYQNHVSLLTQQVRHMKHWNPKFKRLRGLKVAKVELPNFDEERNRNKMSPDEIKARMKEKGILPHRQWLERPTFISSTGGVFEPYVPPEGDGKLSAISVSGAKQNLEFVSKKGKSMMAVRKIRQFDDDFEPKEFAQLAQEIYLKAHEALMKKNTDTLHETVTEKAYPEMTWNTQFTTIRWQFINSVEPPRVVHARCTDVISKENIFAQITVRFHTQQTLAIYDRFGRLMHGSEVVVKDVLEYVVFEKHMANTYGKWRIHDKIIPDWMPPKQPATKTYVKPAEPPPQTESAVETVATTEANNSPPAVAVA</sequence>
<keyword evidence="2" id="KW-0809">Transit peptide</keyword>
<evidence type="ECO:0000256" key="6">
    <source>
        <dbReference type="ARBA" id="ARBA00038073"/>
    </source>
</evidence>
<evidence type="ECO:0000256" key="8">
    <source>
        <dbReference type="ARBA" id="ARBA00043031"/>
    </source>
</evidence>
<evidence type="ECO:0000256" key="2">
    <source>
        <dbReference type="ARBA" id="ARBA00022946"/>
    </source>
</evidence>
<keyword evidence="4" id="KW-0496">Mitochondrion</keyword>
<gene>
    <name evidence="11" type="primary">EOG090X0DDP</name>
</gene>
<dbReference type="AlphaFoldDB" id="A0A9N6ZFR6"/>
<keyword evidence="5" id="KW-0687">Ribonucleoprotein</keyword>
<evidence type="ECO:0000259" key="10">
    <source>
        <dbReference type="SMART" id="SM00978"/>
    </source>
</evidence>
<organism evidence="11">
    <name type="scientific">Lynceus sp. MCZ IZ 141354</name>
    <dbReference type="NCBI Taxonomy" id="1930659"/>
    <lineage>
        <taxon>Eukaryota</taxon>
        <taxon>Metazoa</taxon>
        <taxon>Ecdysozoa</taxon>
        <taxon>Arthropoda</taxon>
        <taxon>Crustacea</taxon>
        <taxon>Branchiopoda</taxon>
        <taxon>Diplostraca</taxon>
        <taxon>Laevicaudata</taxon>
        <taxon>Lynceidae</taxon>
        <taxon>Lynceus</taxon>
    </lineage>
</organism>
<proteinExistence type="inferred from homology"/>
<evidence type="ECO:0000256" key="9">
    <source>
        <dbReference type="SAM" id="MobiDB-lite"/>
    </source>
</evidence>
<feature type="compositionally biased region" description="Low complexity" evidence="9">
    <location>
        <begin position="302"/>
        <end position="314"/>
    </location>
</feature>